<name>A0ABT8R1W6_9BACT</name>
<comment type="similarity">
    <text evidence="2">Belongs to the ABC-4 integral membrane protein family. LolC/E subfamily.</text>
</comment>
<evidence type="ECO:0000313" key="10">
    <source>
        <dbReference type="EMBL" id="MDO1446090.1"/>
    </source>
</evidence>
<evidence type="ECO:0000256" key="1">
    <source>
        <dbReference type="ARBA" id="ARBA00004651"/>
    </source>
</evidence>
<feature type="domain" description="MacB-like periplasmic core" evidence="9">
    <location>
        <begin position="21"/>
        <end position="256"/>
    </location>
</feature>
<gene>
    <name evidence="10" type="ORF">Q0590_07500</name>
</gene>
<dbReference type="EMBL" id="JAUKPO010000003">
    <property type="protein sequence ID" value="MDO1446090.1"/>
    <property type="molecule type" value="Genomic_DNA"/>
</dbReference>
<feature type="transmembrane region" description="Helical" evidence="7">
    <location>
        <begin position="285"/>
        <end position="306"/>
    </location>
</feature>
<proteinExistence type="inferred from homology"/>
<evidence type="ECO:0000256" key="3">
    <source>
        <dbReference type="ARBA" id="ARBA00022475"/>
    </source>
</evidence>
<dbReference type="PANTHER" id="PTHR30489">
    <property type="entry name" value="LIPOPROTEIN-RELEASING SYSTEM TRANSMEMBRANE PROTEIN LOLE"/>
    <property type="match status" value="1"/>
</dbReference>
<keyword evidence="11" id="KW-1185">Reference proteome</keyword>
<evidence type="ECO:0000313" key="11">
    <source>
        <dbReference type="Proteomes" id="UP001168528"/>
    </source>
</evidence>
<evidence type="ECO:0000256" key="5">
    <source>
        <dbReference type="ARBA" id="ARBA00022989"/>
    </source>
</evidence>
<sequence length="419" mass="46481">MNTSLLFQIAKTHLLSRPKQTVVAALGVTFGISMFIFMVSFMTGVNKLLEETTLTNTPHIRIFNDIETDRPSILDEYYRNTPILTVVHHQKPKKEKQNLKDGFQIVRTIQADNRVLGISPLANSQVFYNYGSQQISGLITGVDIMAEDKLFNIRDKMIQGRIENLLSANNGIIMGAGLARKLNAQEGDKVSITTPEGVRLLLNIVGIMRTGIVQIDDTKSYATLATVQKILQEDNRYITDINIKLKDLNQAKGVAASYQSIFGYKAEDWETANATILLSFTLRNFITYAVVFTILTVAGFGIYNILNMTIYEKMKDIAILKATGFSGKDITSIFMVQAVTIGIAGGMVGLLLGFILSYAVSKVPFKADAFINMDHLPVNFDPYYYIVALLFGMLTTALSGYLPSRKASKIDPVEIIRGK</sequence>
<evidence type="ECO:0000256" key="2">
    <source>
        <dbReference type="ARBA" id="ARBA00005236"/>
    </source>
</evidence>
<dbReference type="Pfam" id="PF12704">
    <property type="entry name" value="MacB_PCD"/>
    <property type="match status" value="1"/>
</dbReference>
<keyword evidence="4 7" id="KW-0812">Transmembrane</keyword>
<evidence type="ECO:0000256" key="7">
    <source>
        <dbReference type="SAM" id="Phobius"/>
    </source>
</evidence>
<dbReference type="PANTHER" id="PTHR30489:SF0">
    <property type="entry name" value="LIPOPROTEIN-RELEASING SYSTEM TRANSMEMBRANE PROTEIN LOLE"/>
    <property type="match status" value="1"/>
</dbReference>
<evidence type="ECO:0000256" key="6">
    <source>
        <dbReference type="ARBA" id="ARBA00023136"/>
    </source>
</evidence>
<feature type="transmembrane region" description="Helical" evidence="7">
    <location>
        <begin position="21"/>
        <end position="42"/>
    </location>
</feature>
<dbReference type="Proteomes" id="UP001168528">
    <property type="component" value="Unassembled WGS sequence"/>
</dbReference>
<keyword evidence="3" id="KW-1003">Cell membrane</keyword>
<feature type="domain" description="ABC3 transporter permease C-terminal" evidence="8">
    <location>
        <begin position="289"/>
        <end position="412"/>
    </location>
</feature>
<keyword evidence="5 7" id="KW-1133">Transmembrane helix</keyword>
<evidence type="ECO:0000256" key="4">
    <source>
        <dbReference type="ARBA" id="ARBA00022692"/>
    </source>
</evidence>
<feature type="transmembrane region" description="Helical" evidence="7">
    <location>
        <begin position="338"/>
        <end position="360"/>
    </location>
</feature>
<dbReference type="InterPro" id="IPR025857">
    <property type="entry name" value="MacB_PCD"/>
</dbReference>
<protein>
    <submittedName>
        <fullName evidence="10">ABC transporter permease</fullName>
    </submittedName>
</protein>
<comment type="subcellular location">
    <subcellularLocation>
        <location evidence="1">Cell membrane</location>
        <topology evidence="1">Multi-pass membrane protein</topology>
    </subcellularLocation>
</comment>
<dbReference type="InterPro" id="IPR051447">
    <property type="entry name" value="Lipoprotein-release_system"/>
</dbReference>
<evidence type="ECO:0000259" key="8">
    <source>
        <dbReference type="Pfam" id="PF02687"/>
    </source>
</evidence>
<comment type="caution">
    <text evidence="10">The sequence shown here is derived from an EMBL/GenBank/DDBJ whole genome shotgun (WGS) entry which is preliminary data.</text>
</comment>
<accession>A0ABT8R1W6</accession>
<reference evidence="10" key="1">
    <citation type="submission" date="2023-07" db="EMBL/GenBank/DDBJ databases">
        <title>The genome sequence of Rhodocytophaga aerolata KACC 12507.</title>
        <authorList>
            <person name="Zhang X."/>
        </authorList>
    </citation>
    <scope>NUCLEOTIDE SEQUENCE</scope>
    <source>
        <strain evidence="10">KACC 12507</strain>
    </source>
</reference>
<keyword evidence="6 7" id="KW-0472">Membrane</keyword>
<feature type="transmembrane region" description="Helical" evidence="7">
    <location>
        <begin position="383"/>
        <end position="402"/>
    </location>
</feature>
<dbReference type="Pfam" id="PF02687">
    <property type="entry name" value="FtsX"/>
    <property type="match status" value="1"/>
</dbReference>
<dbReference type="RefSeq" id="WP_302036892.1">
    <property type="nucleotide sequence ID" value="NZ_JAUKPO010000003.1"/>
</dbReference>
<organism evidence="10 11">
    <name type="scientific">Rhodocytophaga aerolata</name>
    <dbReference type="NCBI Taxonomy" id="455078"/>
    <lineage>
        <taxon>Bacteria</taxon>
        <taxon>Pseudomonadati</taxon>
        <taxon>Bacteroidota</taxon>
        <taxon>Cytophagia</taxon>
        <taxon>Cytophagales</taxon>
        <taxon>Rhodocytophagaceae</taxon>
        <taxon>Rhodocytophaga</taxon>
    </lineage>
</organism>
<evidence type="ECO:0000259" key="9">
    <source>
        <dbReference type="Pfam" id="PF12704"/>
    </source>
</evidence>
<dbReference type="InterPro" id="IPR003838">
    <property type="entry name" value="ABC3_permease_C"/>
</dbReference>